<dbReference type="VEuPathDB" id="FungiDB:PSHT_16535"/>
<evidence type="ECO:0000256" key="1">
    <source>
        <dbReference type="SAM" id="SignalP"/>
    </source>
</evidence>
<feature type="signal peptide" evidence="1">
    <location>
        <begin position="1"/>
        <end position="25"/>
    </location>
</feature>
<keyword evidence="3" id="KW-1185">Reference proteome</keyword>
<reference evidence="3" key="3">
    <citation type="journal article" date="2018" name="Mol. Plant Microbe Interact.">
        <title>Genome sequence resources for the wheat stripe rust pathogen (Puccinia striiformis f. sp. tritici) and the barley stripe rust pathogen (Puccinia striiformis f. sp. hordei).</title>
        <authorList>
            <person name="Xia C."/>
            <person name="Wang M."/>
            <person name="Yin C."/>
            <person name="Cornejo O.E."/>
            <person name="Hulbert S.H."/>
            <person name="Chen X."/>
        </authorList>
    </citation>
    <scope>NUCLEOTIDE SEQUENCE [LARGE SCALE GENOMIC DNA]</scope>
    <source>
        <strain evidence="3">93TX-2</strain>
    </source>
</reference>
<dbReference type="VEuPathDB" id="FungiDB:PSTT_15109"/>
<reference evidence="2 3" key="1">
    <citation type="submission" date="2017-12" db="EMBL/GenBank/DDBJ databases">
        <title>Gene loss provides genomic basis for host adaptation in cereal stripe rust fungi.</title>
        <authorList>
            <person name="Xia C."/>
        </authorList>
    </citation>
    <scope>NUCLEOTIDE SEQUENCE [LARGE SCALE GENOMIC DNA]</scope>
    <source>
        <strain evidence="2 3">93TX-2</strain>
    </source>
</reference>
<dbReference type="Pfam" id="PF11937">
    <property type="entry name" value="DUF3455"/>
    <property type="match status" value="1"/>
</dbReference>
<keyword evidence="1" id="KW-0732">Signal</keyword>
<dbReference type="PANTHER" id="PTHR35567:SF1">
    <property type="entry name" value="CONSERVED FUNGAL PROTEIN (AFU_ORTHOLOGUE AFUA_1G14230)"/>
    <property type="match status" value="1"/>
</dbReference>
<dbReference type="OrthoDB" id="2497015at2759"/>
<gene>
    <name evidence="2" type="ORF">PSHT_16535</name>
</gene>
<name>A0A2S4U9G4_9BASI</name>
<evidence type="ECO:0000313" key="2">
    <source>
        <dbReference type="EMBL" id="POV93927.1"/>
    </source>
</evidence>
<dbReference type="InterPro" id="IPR021851">
    <property type="entry name" value="DUF3455"/>
</dbReference>
<reference evidence="3" key="2">
    <citation type="journal article" date="2018" name="BMC Genomics">
        <title>Genomic insights into host adaptation between the wheat stripe rust pathogen (Puccinia striiformis f. sp. tritici) and the barley stripe rust pathogen (Puccinia striiformis f. sp. hordei).</title>
        <authorList>
            <person name="Xia C."/>
            <person name="Wang M."/>
            <person name="Yin C."/>
            <person name="Cornejo O.E."/>
            <person name="Hulbert S.H."/>
            <person name="Chen X."/>
        </authorList>
    </citation>
    <scope>NUCLEOTIDE SEQUENCE [LARGE SCALE GENOMIC DNA]</scope>
    <source>
        <strain evidence="3">93TX-2</strain>
    </source>
</reference>
<dbReference type="PANTHER" id="PTHR35567">
    <property type="entry name" value="MALATE DEHYDROGENASE (AFU_ORTHOLOGUE AFUA_2G13800)"/>
    <property type="match status" value="1"/>
</dbReference>
<sequence length="208" mass="22846">MLHHLRLFVLTRWIGLLLMAQVIAGADIVLPSSGSLKVPAGQKMVIRTLGSGNQLYKCDQASLKWTSAGATPNPEGLPEELMKGGRSTTPRLNLKDFTQHRAKPVPIFKVKNDEMRTTKIGSEPSPGKPDRNVVWLELKVITGTLAKTIFRTSTRGGQLTGACTQNDVGKPRQVKYAALVILENRMRNHLSSHQISTCTESIAITCNY</sequence>
<dbReference type="EMBL" id="PKSM01000550">
    <property type="protein sequence ID" value="POV93927.1"/>
    <property type="molecule type" value="Genomic_DNA"/>
</dbReference>
<proteinExistence type="predicted"/>
<feature type="chain" id="PRO_5015498736" evidence="1">
    <location>
        <begin position="26"/>
        <end position="208"/>
    </location>
</feature>
<comment type="caution">
    <text evidence="2">The sequence shown here is derived from an EMBL/GenBank/DDBJ whole genome shotgun (WGS) entry which is preliminary data.</text>
</comment>
<dbReference type="Proteomes" id="UP000238274">
    <property type="component" value="Unassembled WGS sequence"/>
</dbReference>
<organism evidence="2 3">
    <name type="scientific">Puccinia striiformis</name>
    <dbReference type="NCBI Taxonomy" id="27350"/>
    <lineage>
        <taxon>Eukaryota</taxon>
        <taxon>Fungi</taxon>
        <taxon>Dikarya</taxon>
        <taxon>Basidiomycota</taxon>
        <taxon>Pucciniomycotina</taxon>
        <taxon>Pucciniomycetes</taxon>
        <taxon>Pucciniales</taxon>
        <taxon>Pucciniaceae</taxon>
        <taxon>Puccinia</taxon>
    </lineage>
</organism>
<accession>A0A2S4U9G4</accession>
<protein>
    <submittedName>
        <fullName evidence="2">Uncharacterized protein</fullName>
    </submittedName>
</protein>
<evidence type="ECO:0000313" key="3">
    <source>
        <dbReference type="Proteomes" id="UP000238274"/>
    </source>
</evidence>
<dbReference type="AlphaFoldDB" id="A0A2S4U9G4"/>